<evidence type="ECO:0008006" key="4">
    <source>
        <dbReference type="Google" id="ProtNLM"/>
    </source>
</evidence>
<protein>
    <recommendedName>
        <fullName evidence="4">Glycosyltransferase</fullName>
    </recommendedName>
</protein>
<dbReference type="Proteomes" id="UP000034508">
    <property type="component" value="Unassembled WGS sequence"/>
</dbReference>
<accession>A0A0G0FY76</accession>
<keyword evidence="1" id="KW-0472">Membrane</keyword>
<organism evidence="2 3">
    <name type="scientific">Berkelbacteria bacterium GW2011_GWA1_36_9</name>
    <dbReference type="NCBI Taxonomy" id="1618331"/>
    <lineage>
        <taxon>Bacteria</taxon>
        <taxon>Candidatus Berkelbacteria</taxon>
    </lineage>
</organism>
<dbReference type="Gene3D" id="3.40.50.2000">
    <property type="entry name" value="Glycogen Phosphorylase B"/>
    <property type="match status" value="1"/>
</dbReference>
<name>A0A0G0FY76_9BACT</name>
<dbReference type="AlphaFoldDB" id="A0A0G0FY76"/>
<keyword evidence="1" id="KW-1133">Transmembrane helix</keyword>
<gene>
    <name evidence="2" type="ORF">US31_C0002G0090</name>
</gene>
<evidence type="ECO:0000256" key="1">
    <source>
        <dbReference type="SAM" id="Phobius"/>
    </source>
</evidence>
<dbReference type="SUPFAM" id="SSF53756">
    <property type="entry name" value="UDP-Glycosyltransferase/glycogen phosphorylase"/>
    <property type="match status" value="1"/>
</dbReference>
<sequence>MSKKDPLKSRRIFVGFNSAGAAGIWSFTRVLRRRGYQIDFYGMGEISFNMPVDFLLKFSDYPLRSFIQRFIYFFKILPKYNVWHFNYMEVFFFYPLNLLILRILGKKIVCTFRGSEVRSKLRMKIFCFLADEVVLTGPFLVKSVDRYDIIIPYARNVQNLITQTNKSNNQKLTVLHAPSNSKVKGTLYVEKVFKHLNKLYPQVEFKIVEGLNHDALLNEMIKADIVIDQLLIGWYGGLAVEAMAMGKVVMAFLDTDYFQFVDFGSDLPIINTNIWTLKRDLEMLINHTEDFKRFRIEGMKFARKYHDSKKIAEKYLTIYRGSDE</sequence>
<evidence type="ECO:0000313" key="3">
    <source>
        <dbReference type="Proteomes" id="UP000034508"/>
    </source>
</evidence>
<evidence type="ECO:0000313" key="2">
    <source>
        <dbReference type="EMBL" id="KKQ18745.1"/>
    </source>
</evidence>
<reference evidence="2 3" key="1">
    <citation type="journal article" date="2015" name="Nature">
        <title>rRNA introns, odd ribosomes, and small enigmatic genomes across a large radiation of phyla.</title>
        <authorList>
            <person name="Brown C.T."/>
            <person name="Hug L.A."/>
            <person name="Thomas B.C."/>
            <person name="Sharon I."/>
            <person name="Castelle C.J."/>
            <person name="Singh A."/>
            <person name="Wilkins M.J."/>
            <person name="Williams K.H."/>
            <person name="Banfield J.F."/>
        </authorList>
    </citation>
    <scope>NUCLEOTIDE SEQUENCE [LARGE SCALE GENOMIC DNA]</scope>
</reference>
<proteinExistence type="predicted"/>
<comment type="caution">
    <text evidence="2">The sequence shown here is derived from an EMBL/GenBank/DDBJ whole genome shotgun (WGS) entry which is preliminary data.</text>
</comment>
<keyword evidence="1" id="KW-0812">Transmembrane</keyword>
<feature type="transmembrane region" description="Helical" evidence="1">
    <location>
        <begin position="12"/>
        <end position="31"/>
    </location>
</feature>
<dbReference type="EMBL" id="LBSM01000002">
    <property type="protein sequence ID" value="KKQ18745.1"/>
    <property type="molecule type" value="Genomic_DNA"/>
</dbReference>
<feature type="transmembrane region" description="Helical" evidence="1">
    <location>
        <begin position="85"/>
        <end position="104"/>
    </location>
</feature>